<dbReference type="GO" id="GO:0005829">
    <property type="term" value="C:cytosol"/>
    <property type="evidence" value="ECO:0007669"/>
    <property type="project" value="TreeGrafter"/>
</dbReference>
<dbReference type="RefSeq" id="WP_068668056.1">
    <property type="nucleotide sequence ID" value="NZ_LWLG01000001.1"/>
</dbReference>
<dbReference type="PANTHER" id="PTHR31689">
    <property type="entry name" value="DIAMINOPIMELATE EPIMERASE, CHLOROPLASTIC"/>
    <property type="match status" value="1"/>
</dbReference>
<dbReference type="InterPro" id="IPR001653">
    <property type="entry name" value="DAP_epimerase_DapF"/>
</dbReference>
<feature type="binding site" evidence="8">
    <location>
        <position position="71"/>
    </location>
    <ligand>
        <name>substrate</name>
    </ligand>
</feature>
<comment type="similarity">
    <text evidence="2 8">Belongs to the diaminopimelate epimerase family.</text>
</comment>
<sequence>MREEVLYFLKMQASGNDFILINNFAGRIAAHEGPELAWKLCRRRLSVGADGLILIEPPKKVGNAFAWRFYNADGSEAEMCGNGGRCAARFAVEEGLAKSPLVFETLAGEIRAEVSGSRVKVELTTPKDLKLGLELPLEEKSLEAHFVNTGVPHTVILVEDLEGVPVRELGRKIRYHEMFLPAGTNVNFVKVEPEGRLSIRTYERGVEDETLACGTGASAAALIAERLGLVRSPVPVKTRGGEVLIIHLEGERVSLEGEARKIYRGYLYPEALLD</sequence>
<comment type="catalytic activity">
    <reaction evidence="7 8">
        <text>(2S,6S)-2,6-diaminopimelate = meso-2,6-diaminopimelate</text>
        <dbReference type="Rhea" id="RHEA:15393"/>
        <dbReference type="ChEBI" id="CHEBI:57609"/>
        <dbReference type="ChEBI" id="CHEBI:57791"/>
        <dbReference type="EC" id="5.1.1.7"/>
    </reaction>
</comment>
<evidence type="ECO:0000313" key="10">
    <source>
        <dbReference type="EMBL" id="OAQ21501.1"/>
    </source>
</evidence>
<feature type="binding site" evidence="8">
    <location>
        <position position="16"/>
    </location>
    <ligand>
        <name>substrate</name>
    </ligand>
</feature>
<keyword evidence="6 8" id="KW-0413">Isomerase</keyword>
<comment type="function">
    <text evidence="8">Catalyzes the stereoinversion of LL-2,6-diaminopimelate (L,L-DAP) to meso-diaminopimelate (meso-DAP), a precursor of L-lysine and an essential component of the bacterial peptidoglycan.</text>
</comment>
<name>A0A179D6T6_9BACT</name>
<proteinExistence type="inferred from homology"/>
<feature type="active site" description="Proton acceptor" evidence="8">
    <location>
        <position position="213"/>
    </location>
</feature>
<dbReference type="OrthoDB" id="9805408at2"/>
<accession>A0A179D6T6</accession>
<dbReference type="Proteomes" id="UP000078390">
    <property type="component" value="Unassembled WGS sequence"/>
</dbReference>
<dbReference type="EMBL" id="LWLG01000001">
    <property type="protein sequence ID" value="OAQ21501.1"/>
    <property type="molecule type" value="Genomic_DNA"/>
</dbReference>
<feature type="site" description="Could be important to modulate the pK values of the two catalytic cysteine residues" evidence="8">
    <location>
        <position position="203"/>
    </location>
</feature>
<keyword evidence="11" id="KW-1185">Reference proteome</keyword>
<comment type="pathway">
    <text evidence="1 8">Amino-acid biosynthesis; L-lysine biosynthesis via DAP pathway; DL-2,6-diaminopimelate from LL-2,6-diaminopimelate: step 1/1.</text>
</comment>
<feature type="active site" evidence="9">
    <location>
        <position position="80"/>
    </location>
</feature>
<evidence type="ECO:0000256" key="1">
    <source>
        <dbReference type="ARBA" id="ARBA00005196"/>
    </source>
</evidence>
<dbReference type="EC" id="5.1.1.7" evidence="3 8"/>
<dbReference type="PATRIC" id="fig|999894.6.peg.19"/>
<dbReference type="Pfam" id="PF01678">
    <property type="entry name" value="DAP_epimerase"/>
    <property type="match status" value="2"/>
</dbReference>
<evidence type="ECO:0000256" key="8">
    <source>
        <dbReference type="HAMAP-Rule" id="MF_00197"/>
    </source>
</evidence>
<dbReference type="AlphaFoldDB" id="A0A179D6T6"/>
<feature type="site" description="Could be important to modulate the pK values of the two catalytic cysteine residues" evidence="8">
    <location>
        <position position="153"/>
    </location>
</feature>
<evidence type="ECO:0000256" key="4">
    <source>
        <dbReference type="ARBA" id="ARBA00022605"/>
    </source>
</evidence>
<dbReference type="PANTHER" id="PTHR31689:SF0">
    <property type="entry name" value="DIAMINOPIMELATE EPIMERASE"/>
    <property type="match status" value="1"/>
</dbReference>
<dbReference type="NCBIfam" id="TIGR00652">
    <property type="entry name" value="DapF"/>
    <property type="match status" value="1"/>
</dbReference>
<comment type="subunit">
    <text evidence="8">Homodimer.</text>
</comment>
<dbReference type="SUPFAM" id="SSF54506">
    <property type="entry name" value="Diaminopimelate epimerase-like"/>
    <property type="match status" value="2"/>
</dbReference>
<dbReference type="GO" id="GO:0009089">
    <property type="term" value="P:lysine biosynthetic process via diaminopimelate"/>
    <property type="evidence" value="ECO:0007669"/>
    <property type="project" value="UniProtKB-UniRule"/>
</dbReference>
<evidence type="ECO:0000256" key="7">
    <source>
        <dbReference type="ARBA" id="ARBA00051712"/>
    </source>
</evidence>
<keyword evidence="4 8" id="KW-0028">Amino-acid biosynthesis</keyword>
<dbReference type="PROSITE" id="PS01326">
    <property type="entry name" value="DAP_EPIMERASE"/>
    <property type="match status" value="1"/>
</dbReference>
<keyword evidence="8" id="KW-0963">Cytoplasm</keyword>
<evidence type="ECO:0000256" key="3">
    <source>
        <dbReference type="ARBA" id="ARBA00013080"/>
    </source>
</evidence>
<feature type="binding site" evidence="8">
    <location>
        <begin position="214"/>
        <end position="215"/>
    </location>
    <ligand>
        <name>substrate</name>
    </ligand>
</feature>
<evidence type="ECO:0000256" key="6">
    <source>
        <dbReference type="ARBA" id="ARBA00023235"/>
    </source>
</evidence>
<evidence type="ECO:0000256" key="2">
    <source>
        <dbReference type="ARBA" id="ARBA00010219"/>
    </source>
</evidence>
<organism evidence="10 11">
    <name type="scientific">Thermosulfurimonas dismutans</name>
    <dbReference type="NCBI Taxonomy" id="999894"/>
    <lineage>
        <taxon>Bacteria</taxon>
        <taxon>Pseudomonadati</taxon>
        <taxon>Thermodesulfobacteriota</taxon>
        <taxon>Thermodesulfobacteria</taxon>
        <taxon>Thermodesulfobacteriales</taxon>
        <taxon>Thermodesulfobacteriaceae</taxon>
        <taxon>Thermosulfurimonas</taxon>
    </lineage>
</organism>
<comment type="subcellular location">
    <subcellularLocation>
        <location evidence="8">Cytoplasm</location>
    </subcellularLocation>
</comment>
<protein>
    <recommendedName>
        <fullName evidence="3 8">Diaminopimelate epimerase</fullName>
        <shortName evidence="8">DAP epimerase</shortName>
        <ecNumber evidence="3 8">5.1.1.7</ecNumber>
    </recommendedName>
    <alternativeName>
        <fullName evidence="8">PLP-independent amino acid racemase</fullName>
    </alternativeName>
</protein>
<evidence type="ECO:0000256" key="9">
    <source>
        <dbReference type="PROSITE-ProRule" id="PRU10125"/>
    </source>
</evidence>
<feature type="binding site" evidence="8">
    <location>
        <begin position="81"/>
        <end position="82"/>
    </location>
    <ligand>
        <name>substrate</name>
    </ligand>
</feature>
<feature type="active site" description="Proton donor" evidence="8">
    <location>
        <position position="80"/>
    </location>
</feature>
<gene>
    <name evidence="8" type="primary">dapF</name>
    <name evidence="10" type="ORF">TDIS_0019</name>
</gene>
<reference evidence="10 11" key="1">
    <citation type="submission" date="2016-04" db="EMBL/GenBank/DDBJ databases">
        <title>Genome analysis of Thermosulfurimonas dismutans, the first thermophilic sulfur-disproportionating bacterium of the phylum Thermodesulfobacteria.</title>
        <authorList>
            <person name="Mardanov A.V."/>
            <person name="Beletsky A.V."/>
            <person name="Kadnikov V.V."/>
            <person name="Slobodkin A.I."/>
            <person name="Ravin N.V."/>
        </authorList>
    </citation>
    <scope>NUCLEOTIDE SEQUENCE [LARGE SCALE GENOMIC DNA]</scope>
    <source>
        <strain evidence="10 11">S95</strain>
    </source>
</reference>
<dbReference type="Gene3D" id="3.10.310.10">
    <property type="entry name" value="Diaminopimelate Epimerase, Chain A, domain 1"/>
    <property type="match status" value="2"/>
</dbReference>
<dbReference type="InterPro" id="IPR018510">
    <property type="entry name" value="DAP_epimerase_AS"/>
</dbReference>
<evidence type="ECO:0000313" key="11">
    <source>
        <dbReference type="Proteomes" id="UP000078390"/>
    </source>
</evidence>
<evidence type="ECO:0000256" key="5">
    <source>
        <dbReference type="ARBA" id="ARBA00023154"/>
    </source>
</evidence>
<keyword evidence="5 8" id="KW-0457">Lysine biosynthesis</keyword>
<dbReference type="GO" id="GO:0008837">
    <property type="term" value="F:diaminopimelate epimerase activity"/>
    <property type="evidence" value="ECO:0007669"/>
    <property type="project" value="UniProtKB-UniRule"/>
</dbReference>
<comment type="caution">
    <text evidence="8">Lacks conserved residue(s) required for the propagation of feature annotation.</text>
</comment>
<feature type="binding site" evidence="8">
    <location>
        <begin position="203"/>
        <end position="204"/>
    </location>
    <ligand>
        <name>substrate</name>
    </ligand>
</feature>
<feature type="binding site" evidence="8">
    <location>
        <position position="185"/>
    </location>
    <ligand>
        <name>substrate</name>
    </ligand>
</feature>
<dbReference type="HAMAP" id="MF_00197">
    <property type="entry name" value="DAP_epimerase"/>
    <property type="match status" value="1"/>
</dbReference>
<dbReference type="UniPathway" id="UPA00034">
    <property type="reaction ID" value="UER00025"/>
</dbReference>
<comment type="caution">
    <text evidence="10">The sequence shown here is derived from an EMBL/GenBank/DDBJ whole genome shotgun (WGS) entry which is preliminary data.</text>
</comment>
<dbReference type="STRING" id="999894.TDIS_0019"/>